<accession>R0KJ87</accession>
<feature type="non-terminal residue" evidence="2">
    <location>
        <position position="100"/>
    </location>
</feature>
<protein>
    <submittedName>
        <fullName evidence="2">Uncharacterized protein</fullName>
    </submittedName>
</protein>
<gene>
    <name evidence="2" type="ORF">SETTUDRAFT_167763</name>
</gene>
<evidence type="ECO:0000256" key="1">
    <source>
        <dbReference type="SAM" id="MobiDB-lite"/>
    </source>
</evidence>
<feature type="region of interest" description="Disordered" evidence="1">
    <location>
        <begin position="1"/>
        <end position="27"/>
    </location>
</feature>
<dbReference type="RefSeq" id="XP_008023057.1">
    <property type="nucleotide sequence ID" value="XM_008024866.1"/>
</dbReference>
<evidence type="ECO:0000313" key="2">
    <source>
        <dbReference type="EMBL" id="EOA89229.1"/>
    </source>
</evidence>
<sequence>MRLQKTSQSRTFAHSQPHSEAADKRGQAEHSLLLSELPLGSPLLFYFAMYELRQPATPVRSSEVLRYHLASLSSRCMCACPAQQRRPPAWATLLRYDIVV</sequence>
<dbReference type="HOGENOM" id="CLU_2312967_0_0_1"/>
<evidence type="ECO:0000313" key="3">
    <source>
        <dbReference type="Proteomes" id="UP000016935"/>
    </source>
</evidence>
<reference evidence="2 3" key="2">
    <citation type="journal article" date="2013" name="PLoS Genet.">
        <title>Comparative genome structure, secondary metabolite, and effector coding capacity across Cochliobolus pathogens.</title>
        <authorList>
            <person name="Condon B.J."/>
            <person name="Leng Y."/>
            <person name="Wu D."/>
            <person name="Bushley K.E."/>
            <person name="Ohm R.A."/>
            <person name="Otillar R."/>
            <person name="Martin J."/>
            <person name="Schackwitz W."/>
            <person name="Grimwood J."/>
            <person name="MohdZainudin N."/>
            <person name="Xue C."/>
            <person name="Wang R."/>
            <person name="Manning V.A."/>
            <person name="Dhillon B."/>
            <person name="Tu Z.J."/>
            <person name="Steffenson B.J."/>
            <person name="Salamov A."/>
            <person name="Sun H."/>
            <person name="Lowry S."/>
            <person name="LaButti K."/>
            <person name="Han J."/>
            <person name="Copeland A."/>
            <person name="Lindquist E."/>
            <person name="Barry K."/>
            <person name="Schmutz J."/>
            <person name="Baker S.E."/>
            <person name="Ciuffetti L.M."/>
            <person name="Grigoriev I.V."/>
            <person name="Zhong S."/>
            <person name="Turgeon B.G."/>
        </authorList>
    </citation>
    <scope>NUCLEOTIDE SEQUENCE [LARGE SCALE GENOMIC DNA]</scope>
    <source>
        <strain evidence="3">28A</strain>
    </source>
</reference>
<dbReference type="AlphaFoldDB" id="R0KJ87"/>
<reference evidence="2 3" key="1">
    <citation type="journal article" date="2012" name="PLoS Pathog.">
        <title>Diverse lifestyles and strategies of plant pathogenesis encoded in the genomes of eighteen Dothideomycetes fungi.</title>
        <authorList>
            <person name="Ohm R.A."/>
            <person name="Feau N."/>
            <person name="Henrissat B."/>
            <person name="Schoch C.L."/>
            <person name="Horwitz B.A."/>
            <person name="Barry K.W."/>
            <person name="Condon B.J."/>
            <person name="Copeland A.C."/>
            <person name="Dhillon B."/>
            <person name="Glaser F."/>
            <person name="Hesse C.N."/>
            <person name="Kosti I."/>
            <person name="LaButti K."/>
            <person name="Lindquist E.A."/>
            <person name="Lucas S."/>
            <person name="Salamov A.A."/>
            <person name="Bradshaw R.E."/>
            <person name="Ciuffetti L."/>
            <person name="Hamelin R.C."/>
            <person name="Kema G.H.J."/>
            <person name="Lawrence C."/>
            <person name="Scott J.A."/>
            <person name="Spatafora J.W."/>
            <person name="Turgeon B.G."/>
            <person name="de Wit P.J.G.M."/>
            <person name="Zhong S."/>
            <person name="Goodwin S.B."/>
            <person name="Grigoriev I.V."/>
        </authorList>
    </citation>
    <scope>NUCLEOTIDE SEQUENCE [LARGE SCALE GENOMIC DNA]</scope>
    <source>
        <strain evidence="3">28A</strain>
    </source>
</reference>
<proteinExistence type="predicted"/>
<dbReference type="GeneID" id="19400298"/>
<feature type="compositionally biased region" description="Polar residues" evidence="1">
    <location>
        <begin position="1"/>
        <end position="18"/>
    </location>
</feature>
<name>R0KJ87_EXST2</name>
<organism evidence="2 3">
    <name type="scientific">Exserohilum turcicum (strain 28A)</name>
    <name type="common">Northern leaf blight fungus</name>
    <name type="synonym">Setosphaeria turcica</name>
    <dbReference type="NCBI Taxonomy" id="671987"/>
    <lineage>
        <taxon>Eukaryota</taxon>
        <taxon>Fungi</taxon>
        <taxon>Dikarya</taxon>
        <taxon>Ascomycota</taxon>
        <taxon>Pezizomycotina</taxon>
        <taxon>Dothideomycetes</taxon>
        <taxon>Pleosporomycetidae</taxon>
        <taxon>Pleosporales</taxon>
        <taxon>Pleosporineae</taxon>
        <taxon>Pleosporaceae</taxon>
        <taxon>Exserohilum</taxon>
    </lineage>
</organism>
<dbReference type="EMBL" id="KB908515">
    <property type="protein sequence ID" value="EOA89229.1"/>
    <property type="molecule type" value="Genomic_DNA"/>
</dbReference>
<keyword evidence="3" id="KW-1185">Reference proteome</keyword>
<dbReference type="Proteomes" id="UP000016935">
    <property type="component" value="Unassembled WGS sequence"/>
</dbReference>